<evidence type="ECO:0000256" key="3">
    <source>
        <dbReference type="ARBA" id="ARBA00022837"/>
    </source>
</evidence>
<dbReference type="InterPro" id="IPR018247">
    <property type="entry name" value="EF_Hand_1_Ca_BS"/>
</dbReference>
<evidence type="ECO:0000313" key="5">
    <source>
        <dbReference type="EMBL" id="KAK0040613.1"/>
    </source>
</evidence>
<keyword evidence="3" id="KW-0106">Calcium</keyword>
<name>A0AAD8ARN9_BIOPF</name>
<feature type="domain" description="EF-hand" evidence="4">
    <location>
        <begin position="1479"/>
        <end position="1514"/>
    </location>
</feature>
<dbReference type="Pfam" id="PF13499">
    <property type="entry name" value="EF-hand_7"/>
    <property type="match status" value="2"/>
</dbReference>
<dbReference type="SMART" id="SM00054">
    <property type="entry name" value="EFh"/>
    <property type="match status" value="13"/>
</dbReference>
<dbReference type="InterPro" id="IPR015070">
    <property type="entry name" value="EF_hand_DJBP"/>
</dbReference>
<keyword evidence="6" id="KW-1185">Reference proteome</keyword>
<dbReference type="Proteomes" id="UP001233172">
    <property type="component" value="Unassembled WGS sequence"/>
</dbReference>
<feature type="domain" description="EF-hand" evidence="4">
    <location>
        <begin position="668"/>
        <end position="703"/>
    </location>
</feature>
<accession>A0AAD8ARN9</accession>
<dbReference type="Pfam" id="PF13202">
    <property type="entry name" value="EF-hand_5"/>
    <property type="match status" value="2"/>
</dbReference>
<gene>
    <name evidence="5" type="ORF">Bpfe_029927</name>
</gene>
<dbReference type="Gene3D" id="1.10.238.10">
    <property type="entry name" value="EF-hand"/>
    <property type="match status" value="13"/>
</dbReference>
<dbReference type="GO" id="GO:0005654">
    <property type="term" value="C:nucleoplasm"/>
    <property type="evidence" value="ECO:0007669"/>
    <property type="project" value="TreeGrafter"/>
</dbReference>
<reference evidence="5" key="1">
    <citation type="journal article" date="2023" name="PLoS Negl. Trop. Dis.">
        <title>A genome sequence for Biomphalaria pfeifferi, the major vector snail for the human-infecting parasite Schistosoma mansoni.</title>
        <authorList>
            <person name="Bu L."/>
            <person name="Lu L."/>
            <person name="Laidemitt M.R."/>
            <person name="Zhang S.M."/>
            <person name="Mutuku M."/>
            <person name="Mkoji G."/>
            <person name="Steinauer M."/>
            <person name="Loker E.S."/>
        </authorList>
    </citation>
    <scope>NUCLEOTIDE SEQUENCE</scope>
    <source>
        <strain evidence="5">KasaAsao</strain>
    </source>
</reference>
<dbReference type="EMBL" id="JASAOG010000314">
    <property type="protein sequence ID" value="KAK0040613.1"/>
    <property type="molecule type" value="Genomic_DNA"/>
</dbReference>
<dbReference type="GO" id="GO:0005509">
    <property type="term" value="F:calcium ion binding"/>
    <property type="evidence" value="ECO:0007669"/>
    <property type="project" value="InterPro"/>
</dbReference>
<feature type="domain" description="EF-hand" evidence="4">
    <location>
        <begin position="885"/>
        <end position="920"/>
    </location>
</feature>
<reference evidence="5" key="2">
    <citation type="submission" date="2023-04" db="EMBL/GenBank/DDBJ databases">
        <authorList>
            <person name="Bu L."/>
            <person name="Lu L."/>
            <person name="Laidemitt M.R."/>
            <person name="Zhang S.M."/>
            <person name="Mutuku M."/>
            <person name="Mkoji G."/>
            <person name="Steinauer M."/>
            <person name="Loker E.S."/>
        </authorList>
    </citation>
    <scope>NUCLEOTIDE SEQUENCE</scope>
    <source>
        <strain evidence="5">KasaAsao</strain>
        <tissue evidence="5">Whole Snail</tissue>
    </source>
</reference>
<feature type="domain" description="EF-hand" evidence="4">
    <location>
        <begin position="432"/>
        <end position="467"/>
    </location>
</feature>
<feature type="domain" description="EF-hand" evidence="4">
    <location>
        <begin position="921"/>
        <end position="956"/>
    </location>
</feature>
<organism evidence="5 6">
    <name type="scientific">Biomphalaria pfeifferi</name>
    <name type="common">Bloodfluke planorb</name>
    <name type="synonym">Freshwater snail</name>
    <dbReference type="NCBI Taxonomy" id="112525"/>
    <lineage>
        <taxon>Eukaryota</taxon>
        <taxon>Metazoa</taxon>
        <taxon>Spiralia</taxon>
        <taxon>Lophotrochozoa</taxon>
        <taxon>Mollusca</taxon>
        <taxon>Gastropoda</taxon>
        <taxon>Heterobranchia</taxon>
        <taxon>Euthyneura</taxon>
        <taxon>Panpulmonata</taxon>
        <taxon>Hygrophila</taxon>
        <taxon>Lymnaeoidea</taxon>
        <taxon>Planorbidae</taxon>
        <taxon>Biomphalaria</taxon>
    </lineage>
</organism>
<dbReference type="FunFam" id="1.10.238.10:FF:000121">
    <property type="entry name" value="EF-hand calcium-binding domain-containing protein 6"/>
    <property type="match status" value="4"/>
</dbReference>
<dbReference type="Pfam" id="PF08976">
    <property type="entry name" value="EF-hand_11"/>
    <property type="match status" value="3"/>
</dbReference>
<evidence type="ECO:0000259" key="4">
    <source>
        <dbReference type="PROSITE" id="PS50222"/>
    </source>
</evidence>
<feature type="domain" description="EF-hand" evidence="4">
    <location>
        <begin position="322"/>
        <end position="357"/>
    </location>
</feature>
<feature type="domain" description="EF-hand" evidence="4">
    <location>
        <begin position="1015"/>
        <end position="1050"/>
    </location>
</feature>
<keyword evidence="1" id="KW-0597">Phosphoprotein</keyword>
<dbReference type="InterPro" id="IPR011992">
    <property type="entry name" value="EF-hand-dom_pair"/>
</dbReference>
<evidence type="ECO:0000256" key="2">
    <source>
        <dbReference type="ARBA" id="ARBA00022737"/>
    </source>
</evidence>
<dbReference type="InterPro" id="IPR002048">
    <property type="entry name" value="EF_hand_dom"/>
</dbReference>
<feature type="domain" description="EF-hand" evidence="4">
    <location>
        <begin position="188"/>
        <end position="223"/>
    </location>
</feature>
<evidence type="ECO:0000256" key="1">
    <source>
        <dbReference type="ARBA" id="ARBA00022553"/>
    </source>
</evidence>
<dbReference type="CDD" id="cd00051">
    <property type="entry name" value="EFh"/>
    <property type="match status" value="2"/>
</dbReference>
<keyword evidence="2" id="KW-0677">Repeat</keyword>
<dbReference type="FunFam" id="1.10.238.10:FF:000179">
    <property type="entry name" value="EF-hand calcium-binding domain-containing protein 6"/>
    <property type="match status" value="1"/>
</dbReference>
<dbReference type="SUPFAM" id="SSF47473">
    <property type="entry name" value="EF-hand"/>
    <property type="match status" value="7"/>
</dbReference>
<feature type="domain" description="EF-hand" evidence="4">
    <location>
        <begin position="1119"/>
        <end position="1154"/>
    </location>
</feature>
<protein>
    <submittedName>
        <fullName evidence="5">EF-hand calcium-binding domain-containing protein 6</fullName>
    </submittedName>
</protein>
<evidence type="ECO:0000313" key="6">
    <source>
        <dbReference type="Proteomes" id="UP001233172"/>
    </source>
</evidence>
<dbReference type="PROSITE" id="PS00018">
    <property type="entry name" value="EF_HAND_1"/>
    <property type="match status" value="3"/>
</dbReference>
<comment type="caution">
    <text evidence="5">The sequence shown here is derived from an EMBL/GenBank/DDBJ whole genome shotgun (WGS) entry which is preliminary data.</text>
</comment>
<dbReference type="PANTHER" id="PTHR20875:SF2">
    <property type="entry name" value="EF-HAND CALCIUM-BINDING DOMAIN-CONTAINING PROTEIN 6"/>
    <property type="match status" value="1"/>
</dbReference>
<dbReference type="InterPro" id="IPR052603">
    <property type="entry name" value="EFCB6"/>
</dbReference>
<proteinExistence type="predicted"/>
<dbReference type="PANTHER" id="PTHR20875">
    <property type="entry name" value="EF-HAND CALCIUM-BINDING DOMAIN-CONTAINING PROTEIN 6-RELATED"/>
    <property type="match status" value="1"/>
</dbReference>
<dbReference type="PROSITE" id="PS50222">
    <property type="entry name" value="EF_HAND_2"/>
    <property type="match status" value="10"/>
</dbReference>
<sequence>MATSVMGFTPDNQIIQFTARPALRTRESVVSGPHSLTHSGHSSSMESIGLLPRQNGESIPLISLANMSSIEIESLVREKVRNKYDKLKQGFKLYDVDNNETVTKGEFRRVLEMYCMPLTVDQFDSILAKISKIGTYKAGTTVNYSDFLNKFSGIETAGKNWSARMDIQGPKEVNMDILEKLLRDKINSNLRSVIKGLQMFDFNMDGKIQRHELRRVLDTHCFKFTDQQFEKLWLRYDFHHTGLVNYREFLERLGINVKRSSTTPPSNTVAGVLKWPTLNTGQAKQRNGVAGQRKNQQKEDEKLVQSLTFDQIEIEFRNRMRKNYMQLKKAFMTFDKHLDGYVSIEDLKSILHNFTLPLTDQLFIQLMERCGVRASGRVAWELFLEKFQNPVNIGNGQTLPIRSNYRIHPIMETQKVVDWDTIWTQLYKRVQSHYNSLKEAFLQIDKNRDGRVTKKEFRELIERFTFRLDDKQFKELMLHIDPDQRNNVDYQTFLRLFEEKETKEGHKWLKSVHKYNNKPKPAIIAWEAVEDLLREKITFYWKDFSDWLSYHDRSGQGYMSKSTLKKILDMQVLPISDEHFENLINRCSDFKDGKVNYMEFLTRLGVDISPGDVTGVSAQITDGSNLAELKRNMDQINRNNQIACSQSQRSSLMTADEVIVRFKDKIAQWSPELRKAFVACDQKNKGYITKKAFRKVLADLGILMADDQFAQLMSKLNIHNGHMQYIDFIMNFGDPRHPDPSPGITPHVSNHRVNAIRGDEHSMTVEEVEIKLRQKLRENFTNLREAFYKFDDLSKGCLDRASFRTMLDSFMIYTNDDIYEQLCDKLGIAKGTRISYLEFLERFELRDLPEGHKWLNSVHRYNETLTPKAILAPEAYSMLTQKIFRQWKDLSQAFRALDCKNNGIITKQELKESLHKFLIPIHPQEFKKLWTRLDAENKGFISHEDFLQRLVGSEFAPGDNQGPSADIIKGNYHYMKDHSRKQQEKHEAITWNQVNLTKTMPAIMVERVLRDKIRDSYNDCYTAFQKYDTRKCGFLSANDIQKVLMEQNLFINDDQFFALLDRIGLSTSQSQINYADFLKAFEDGRKSSYGNQPQDIRIEEYNKLNPEDAEKKFRQKLQANAEDVLKALAAFDKDDNGKITLDDLRRVLDLFCFIMTNAQWKHIKKGFNVSTDQMVDYNDWLSGIVHIDNQYLQSLQNMFPLQYNTFMLMDEVAEKIHEAVVAHYHNILRDFENVDFAKIGSVTADDLREIIARHILRLNDEQFERILKISPLNEFSNVDYKQFMKIFFEGVPPASLINPVISGNNSTELKSLNQIRPMTSLSQRPFSRASSRPLSRLTRSTSRCSSRAMTPMINAESAEELVKEAIYRHWRAIQKSCRDIDYDNTGTVTSTQFENILTQLGVVLSPSNLKDLITKYDINENGRFAYNNFIRHFLLTVKSSESGRTTRKDKKASELTNCLTIQEENESDVMRRIHECVHFKWKDMRREFRNIDQKSEGKVSTEDFRKVLRLFNINLSEYEFQQLQEQYDKNFTDFISYNEFLKNYLQYQ</sequence>
<feature type="domain" description="EF-hand" evidence="4">
    <location>
        <begin position="82"/>
        <end position="117"/>
    </location>
</feature>